<name>A0A8J7M4G6_9RHOB</name>
<dbReference type="Proteomes" id="UP000655420">
    <property type="component" value="Unassembled WGS sequence"/>
</dbReference>
<comment type="caution">
    <text evidence="2">The sequence shown here is derived from an EMBL/GenBank/DDBJ whole genome shotgun (WGS) entry which is preliminary data.</text>
</comment>
<keyword evidence="3" id="KW-1185">Reference proteome</keyword>
<evidence type="ECO:0000313" key="3">
    <source>
        <dbReference type="Proteomes" id="UP000655420"/>
    </source>
</evidence>
<sequence length="222" mass="23040">MLDDLSAALAPHGLAVTGAFHPGPEDGAPDGCGTLCLVGARGDAMWSAFAASPEARDGEADPLDRWSRRVLEAVATGLDARALFPFGGPPYAPFLNWGQRAESARPSPVGMLVSPSRGLWISWRGAIALPGREDLDAPDARDPCIGCDAPCLSACPVGAMGAGQAYDVPACVAYIKAAEGTECRDRGCQVRRVCPAGREAAPPASQCAFHMASFLARHSRPG</sequence>
<dbReference type="RefSeq" id="WP_200606865.1">
    <property type="nucleotide sequence ID" value="NZ_JAEHHL010000001.1"/>
</dbReference>
<evidence type="ECO:0000259" key="1">
    <source>
        <dbReference type="PROSITE" id="PS51379"/>
    </source>
</evidence>
<gene>
    <name evidence="2" type="ORF">H0I76_03025</name>
</gene>
<proteinExistence type="predicted"/>
<dbReference type="InterPro" id="IPR017896">
    <property type="entry name" value="4Fe4S_Fe-S-bd"/>
</dbReference>
<organism evidence="2 3">
    <name type="scientific">Thermohalobaculum xanthum</name>
    <dbReference type="NCBI Taxonomy" id="2753746"/>
    <lineage>
        <taxon>Bacteria</taxon>
        <taxon>Pseudomonadati</taxon>
        <taxon>Pseudomonadota</taxon>
        <taxon>Alphaproteobacteria</taxon>
        <taxon>Rhodobacterales</taxon>
        <taxon>Paracoccaceae</taxon>
        <taxon>Thermohalobaculum</taxon>
    </lineage>
</organism>
<dbReference type="AlphaFoldDB" id="A0A8J7M4G6"/>
<protein>
    <submittedName>
        <fullName evidence="2">Ferredoxin</fullName>
    </submittedName>
</protein>
<dbReference type="PROSITE" id="PS51379">
    <property type="entry name" value="4FE4S_FER_2"/>
    <property type="match status" value="1"/>
</dbReference>
<evidence type="ECO:0000313" key="2">
    <source>
        <dbReference type="EMBL" id="MBK0398151.1"/>
    </source>
</evidence>
<reference evidence="2" key="1">
    <citation type="submission" date="2020-12" db="EMBL/GenBank/DDBJ databases">
        <title>Bacterial taxonomy.</title>
        <authorList>
            <person name="Pan X."/>
        </authorList>
    </citation>
    <scope>NUCLEOTIDE SEQUENCE</scope>
    <source>
        <strain evidence="2">M0105</strain>
    </source>
</reference>
<feature type="domain" description="4Fe-4S ferredoxin-type" evidence="1">
    <location>
        <begin position="131"/>
        <end position="165"/>
    </location>
</feature>
<dbReference type="EMBL" id="JAEHHL010000001">
    <property type="protein sequence ID" value="MBK0398151.1"/>
    <property type="molecule type" value="Genomic_DNA"/>
</dbReference>
<accession>A0A8J7M4G6</accession>